<protein>
    <submittedName>
        <fullName evidence="6">Site-specific integrase</fullName>
    </submittedName>
</protein>
<dbReference type="Gene3D" id="1.10.443.10">
    <property type="entry name" value="Intergrase catalytic core"/>
    <property type="match status" value="1"/>
</dbReference>
<dbReference type="InterPro" id="IPR025269">
    <property type="entry name" value="SAM-like_dom"/>
</dbReference>
<proteinExistence type="inferred from homology"/>
<name>A0ABY4B0X2_9BACT</name>
<dbReference type="Pfam" id="PF00589">
    <property type="entry name" value="Phage_integrase"/>
    <property type="match status" value="1"/>
</dbReference>
<dbReference type="Proteomes" id="UP000831390">
    <property type="component" value="Chromosome"/>
</dbReference>
<dbReference type="PANTHER" id="PTHR30349">
    <property type="entry name" value="PHAGE INTEGRASE-RELATED"/>
    <property type="match status" value="1"/>
</dbReference>
<dbReference type="PROSITE" id="PS51898">
    <property type="entry name" value="TYR_RECOMBINASE"/>
    <property type="match status" value="1"/>
</dbReference>
<dbReference type="Pfam" id="PF13102">
    <property type="entry name" value="Phage_int_SAM_5"/>
    <property type="match status" value="1"/>
</dbReference>
<evidence type="ECO:0000313" key="7">
    <source>
        <dbReference type="Proteomes" id="UP000831390"/>
    </source>
</evidence>
<dbReference type="Gene3D" id="1.10.150.130">
    <property type="match status" value="1"/>
</dbReference>
<evidence type="ECO:0000256" key="3">
    <source>
        <dbReference type="ARBA" id="ARBA00023172"/>
    </source>
</evidence>
<organism evidence="6 7">
    <name type="scientific">Hymenobacter monticola</name>
    <dbReference type="NCBI Taxonomy" id="1705399"/>
    <lineage>
        <taxon>Bacteria</taxon>
        <taxon>Pseudomonadati</taxon>
        <taxon>Bacteroidota</taxon>
        <taxon>Cytophagia</taxon>
        <taxon>Cytophagales</taxon>
        <taxon>Hymenobacteraceae</taxon>
        <taxon>Hymenobacter</taxon>
    </lineage>
</organism>
<dbReference type="InterPro" id="IPR013762">
    <property type="entry name" value="Integrase-like_cat_sf"/>
</dbReference>
<accession>A0ABY4B0X2</accession>
<feature type="coiled-coil region" evidence="4">
    <location>
        <begin position="115"/>
        <end position="149"/>
    </location>
</feature>
<comment type="similarity">
    <text evidence="1">Belongs to the 'phage' integrase family.</text>
</comment>
<evidence type="ECO:0000256" key="1">
    <source>
        <dbReference type="ARBA" id="ARBA00008857"/>
    </source>
</evidence>
<evidence type="ECO:0000313" key="6">
    <source>
        <dbReference type="EMBL" id="UOE32810.1"/>
    </source>
</evidence>
<gene>
    <name evidence="6" type="ORF">MTP16_16945</name>
</gene>
<dbReference type="PANTHER" id="PTHR30349:SF64">
    <property type="entry name" value="PROPHAGE INTEGRASE INTD-RELATED"/>
    <property type="match status" value="1"/>
</dbReference>
<dbReference type="InterPro" id="IPR010998">
    <property type="entry name" value="Integrase_recombinase_N"/>
</dbReference>
<dbReference type="InterPro" id="IPR011010">
    <property type="entry name" value="DNA_brk_join_enz"/>
</dbReference>
<keyword evidence="4" id="KW-0175">Coiled coil</keyword>
<sequence>MYKITFKLRKAATNKKTGEAPVSLVYRYGPSEFVTATGVSCKPQDFNTGAGKVKASDSLAAERNARIAQVTKEVELVARRAYRKNGSYDAKTVKYHLDTSRAVDVAVDAALPEIREEITVDIEGVRKRIAQLEAELAAERELLDTLLWLNNEEEQSAPVDSFTARIDEFLSRKGATVTPTTARNYRGLQKLITAFRPRLDITQVSLATLNEFQNWLIEVKRCKNQSINAYTTQFKAVLKEFADELNINLSFLLKFKPVADKANENIVILSAPELADMKALDLSKWEVMREVREQFLFCHETGLRHSDLPRVRQSSIEEMPAGDGRLVGHKLLRLATQKKGKQIIVPLTSEALEILARNNHQFPAIKLRNYNQALESIARRCPSLQAEFVRTHYSGNRSSEEIKPKCEFVQSHAARRTFINNALLRGVSESTVARWVGHADVKMIQNYYSQRDMQALNEAHKIL</sequence>
<dbReference type="InterPro" id="IPR050090">
    <property type="entry name" value="Tyrosine_recombinase_XerCD"/>
</dbReference>
<keyword evidence="7" id="KW-1185">Reference proteome</keyword>
<dbReference type="RefSeq" id="WP_243512033.1">
    <property type="nucleotide sequence ID" value="NZ_CP094534.1"/>
</dbReference>
<dbReference type="SUPFAM" id="SSF56349">
    <property type="entry name" value="DNA breaking-rejoining enzymes"/>
    <property type="match status" value="1"/>
</dbReference>
<evidence type="ECO:0000259" key="5">
    <source>
        <dbReference type="PROSITE" id="PS51898"/>
    </source>
</evidence>
<evidence type="ECO:0000256" key="4">
    <source>
        <dbReference type="SAM" id="Coils"/>
    </source>
</evidence>
<keyword evidence="2" id="KW-0238">DNA-binding</keyword>
<dbReference type="EMBL" id="CP094534">
    <property type="protein sequence ID" value="UOE32810.1"/>
    <property type="molecule type" value="Genomic_DNA"/>
</dbReference>
<dbReference type="InterPro" id="IPR002104">
    <property type="entry name" value="Integrase_catalytic"/>
</dbReference>
<reference evidence="6 7" key="1">
    <citation type="submission" date="2022-03" db="EMBL/GenBank/DDBJ databases">
        <title>Hymenobactersp. isolated from the air.</title>
        <authorList>
            <person name="Won M."/>
            <person name="Kwon S.-W."/>
        </authorList>
    </citation>
    <scope>NUCLEOTIDE SEQUENCE [LARGE SCALE GENOMIC DNA]</scope>
    <source>
        <strain evidence="6 7">KACC 22596</strain>
    </source>
</reference>
<feature type="domain" description="Tyr recombinase" evidence="5">
    <location>
        <begin position="264"/>
        <end position="461"/>
    </location>
</feature>
<evidence type="ECO:0000256" key="2">
    <source>
        <dbReference type="ARBA" id="ARBA00023125"/>
    </source>
</evidence>
<keyword evidence="3" id="KW-0233">DNA recombination</keyword>